<evidence type="ECO:0000313" key="3">
    <source>
        <dbReference type="Proteomes" id="UP000533207"/>
    </source>
</evidence>
<organism evidence="2 3">
    <name type="scientific">Methanococcus maripaludis</name>
    <name type="common">Methanococcus deltae</name>
    <dbReference type="NCBI Taxonomy" id="39152"/>
    <lineage>
        <taxon>Archaea</taxon>
        <taxon>Methanobacteriati</taxon>
        <taxon>Methanobacteriota</taxon>
        <taxon>Methanomada group</taxon>
        <taxon>Methanococci</taxon>
        <taxon>Methanococcales</taxon>
        <taxon>Methanococcaceae</taxon>
        <taxon>Methanococcus</taxon>
    </lineage>
</organism>
<keyword evidence="1" id="KW-1133">Transmembrane helix</keyword>
<sequence>MYVMSTDSFVQLITSLIYLAIILGMISTLLNILRK</sequence>
<keyword evidence="1" id="KW-0472">Membrane</keyword>
<feature type="transmembrane region" description="Helical" evidence="1">
    <location>
        <begin position="12"/>
        <end position="33"/>
    </location>
</feature>
<evidence type="ECO:0000313" key="2">
    <source>
        <dbReference type="EMBL" id="MBA2862901.1"/>
    </source>
</evidence>
<dbReference type="EMBL" id="JACDUL010000004">
    <property type="protein sequence ID" value="MBA2862901.1"/>
    <property type="molecule type" value="Genomic_DNA"/>
</dbReference>
<keyword evidence="1" id="KW-0812">Transmembrane</keyword>
<dbReference type="AlphaFoldDB" id="A0A7J9PIF6"/>
<reference evidence="2 3" key="1">
    <citation type="submission" date="2020-07" db="EMBL/GenBank/DDBJ databases">
        <title>Genomic Encyclopedia of Type Strains, Phase IV (KMG-V): Genome sequencing to study the core and pangenomes of soil and plant-associated prokaryotes.</title>
        <authorList>
            <person name="Whitman W."/>
        </authorList>
    </citation>
    <scope>NUCLEOTIDE SEQUENCE [LARGE SCALE GENOMIC DNA]</scope>
    <source>
        <strain evidence="2 3">C8</strain>
    </source>
</reference>
<protein>
    <submittedName>
        <fullName evidence="2">Uncharacterized protein</fullName>
    </submittedName>
</protein>
<gene>
    <name evidence="2" type="ORF">HNP90_001798</name>
</gene>
<accession>A0A7J9PIF6</accession>
<proteinExistence type="predicted"/>
<comment type="caution">
    <text evidence="2">The sequence shown here is derived from an EMBL/GenBank/DDBJ whole genome shotgun (WGS) entry which is preliminary data.</text>
</comment>
<name>A0A7J9PIF6_METMI</name>
<evidence type="ECO:0000256" key="1">
    <source>
        <dbReference type="SAM" id="Phobius"/>
    </source>
</evidence>
<dbReference type="Proteomes" id="UP000533207">
    <property type="component" value="Unassembled WGS sequence"/>
</dbReference>